<dbReference type="GO" id="GO:0022904">
    <property type="term" value="P:respiratory electron transport chain"/>
    <property type="evidence" value="ECO:0007669"/>
    <property type="project" value="InterPro"/>
</dbReference>
<dbReference type="EMBL" id="LN483167">
    <property type="protein sequence ID" value="CDZ96925.1"/>
    <property type="molecule type" value="Genomic_DNA"/>
</dbReference>
<evidence type="ECO:0000256" key="4">
    <source>
        <dbReference type="ARBA" id="ARBA00022660"/>
    </source>
</evidence>
<keyword evidence="8" id="KW-0472">Membrane</keyword>
<accession>A0A0F7SFB8</accession>
<name>A0A0F7SFB8_PHARH</name>
<dbReference type="AlphaFoldDB" id="A0A0F7SFB8"/>
<protein>
    <submittedName>
        <fullName evidence="9">NADH ubiquinone reductase NDUFA5 subunit</fullName>
    </submittedName>
    <submittedName>
        <fullName evidence="10">NADH:ubiquinone oxidoreductase, NDUFA5/B13 subunit</fullName>
    </submittedName>
</protein>
<evidence type="ECO:0000256" key="1">
    <source>
        <dbReference type="ARBA" id="ARBA00004443"/>
    </source>
</evidence>
<evidence type="ECO:0000256" key="7">
    <source>
        <dbReference type="ARBA" id="ARBA00023128"/>
    </source>
</evidence>
<evidence type="ECO:0000256" key="8">
    <source>
        <dbReference type="ARBA" id="ARBA00023136"/>
    </source>
</evidence>
<evidence type="ECO:0000256" key="6">
    <source>
        <dbReference type="ARBA" id="ARBA00022982"/>
    </source>
</evidence>
<reference evidence="9" key="2">
    <citation type="journal article" date="2016" name="PLoS ONE">
        <title>The Involvement of Mig1 from Xanthophyllomyces dendrorhous in Catabolic Repression: An Active Mechanism Contributing to the Regulation of Carotenoid Production.</title>
        <authorList>
            <person name="Alcaino J."/>
            <person name="Bravo N."/>
            <person name="Cordova P."/>
            <person name="Marcoleta A.E."/>
            <person name="Contreras G."/>
            <person name="Barahona S."/>
            <person name="Sepulveda D."/>
            <person name="Fernandez-Lobato M."/>
            <person name="Baeza M."/>
            <person name="Cifuentes V."/>
        </authorList>
    </citation>
    <scope>NUCLEOTIDE SEQUENCE</scope>
    <source>
        <strain evidence="9">UCD 67-385</strain>
    </source>
</reference>
<reference evidence="10" key="1">
    <citation type="submission" date="2014-08" db="EMBL/GenBank/DDBJ databases">
        <authorList>
            <person name="Sharma Rahul"/>
            <person name="Thines Marco"/>
        </authorList>
    </citation>
    <scope>NUCLEOTIDE SEQUENCE</scope>
</reference>
<evidence type="ECO:0000313" key="9">
    <source>
        <dbReference type="EMBL" id="AOR51861.1"/>
    </source>
</evidence>
<keyword evidence="10" id="KW-0830">Ubiquinone</keyword>
<evidence type="ECO:0000256" key="5">
    <source>
        <dbReference type="ARBA" id="ARBA00022792"/>
    </source>
</evidence>
<sequence>MRPTLYNLVKTTTKITGLVVHPNPLPALAHTYQATLKVLSHLPPSFAYRQGTEALTNSRLNVVNQAINQYKVEEGKTMKTDGSGDRAVESVEKALALGEIEEVLEIAKSEEQLAAKMLEWKAWEPLRTPTPPGQWTGFKQDD</sequence>
<comment type="similarity">
    <text evidence="2">Belongs to the complex I NDUFA5 subunit family.</text>
</comment>
<organism evidence="10">
    <name type="scientific">Phaffia rhodozyma</name>
    <name type="common">Yeast</name>
    <name type="synonym">Xanthophyllomyces dendrorhous</name>
    <dbReference type="NCBI Taxonomy" id="264483"/>
    <lineage>
        <taxon>Eukaryota</taxon>
        <taxon>Fungi</taxon>
        <taxon>Dikarya</taxon>
        <taxon>Basidiomycota</taxon>
        <taxon>Agaricomycotina</taxon>
        <taxon>Tremellomycetes</taxon>
        <taxon>Cystofilobasidiales</taxon>
        <taxon>Mrakiaceae</taxon>
        <taxon>Phaffia</taxon>
    </lineage>
</organism>
<keyword evidence="3" id="KW-0813">Transport</keyword>
<evidence type="ECO:0000313" key="10">
    <source>
        <dbReference type="EMBL" id="CDZ96925.1"/>
    </source>
</evidence>
<keyword evidence="4" id="KW-0679">Respiratory chain</keyword>
<proteinExistence type="evidence at transcript level"/>
<keyword evidence="6" id="KW-0249">Electron transport</keyword>
<dbReference type="PANTHER" id="PTHR12653">
    <property type="entry name" value="NADH-UBIQUINONE OXIDOREDUCTASE 13 KD-B SUBUNIT"/>
    <property type="match status" value="1"/>
</dbReference>
<keyword evidence="7" id="KW-0496">Mitochondrion</keyword>
<evidence type="ECO:0000256" key="2">
    <source>
        <dbReference type="ARBA" id="ARBA00010261"/>
    </source>
</evidence>
<dbReference type="EMBL" id="KX384924">
    <property type="protein sequence ID" value="AOR51861.1"/>
    <property type="molecule type" value="mRNA"/>
</dbReference>
<dbReference type="GO" id="GO:0005743">
    <property type="term" value="C:mitochondrial inner membrane"/>
    <property type="evidence" value="ECO:0007669"/>
    <property type="project" value="UniProtKB-SubCell"/>
</dbReference>
<dbReference type="Pfam" id="PF04716">
    <property type="entry name" value="ETC_C1_NDUFA5"/>
    <property type="match status" value="1"/>
</dbReference>
<evidence type="ECO:0000256" key="3">
    <source>
        <dbReference type="ARBA" id="ARBA00022448"/>
    </source>
</evidence>
<comment type="subcellular location">
    <subcellularLocation>
        <location evidence="1">Mitochondrion inner membrane</location>
        <topology evidence="1">Peripheral membrane protein</topology>
        <orientation evidence="1">Matrix side</orientation>
    </subcellularLocation>
</comment>
<gene>
    <name evidence="9" type="primary">NDUFA5</name>
</gene>
<dbReference type="PANTHER" id="PTHR12653:SF0">
    <property type="entry name" value="NADH DEHYDROGENASE [UBIQUINONE] 1 ALPHA SUBCOMPLEX SUBUNIT 5"/>
    <property type="match status" value="1"/>
</dbReference>
<dbReference type="InterPro" id="IPR006806">
    <property type="entry name" value="NDUFA5"/>
</dbReference>
<keyword evidence="5" id="KW-0999">Mitochondrion inner membrane</keyword>